<reference evidence="5 7" key="3">
    <citation type="journal article" date="2014" name="PLoS Genet.">
        <title>Phylogenetically driven sequencing of extremely halophilic archaea reveals strategies for static and dynamic osmo-response.</title>
        <authorList>
            <person name="Becker E.A."/>
            <person name="Seitzer P.M."/>
            <person name="Tritt A."/>
            <person name="Larsen D."/>
            <person name="Krusor M."/>
            <person name="Yao A.I."/>
            <person name="Wu D."/>
            <person name="Madern D."/>
            <person name="Eisen J.A."/>
            <person name="Darling A.E."/>
            <person name="Facciotti M.T."/>
        </authorList>
    </citation>
    <scope>NUCLEOTIDE SEQUENCE [LARGE SCALE GENOMIC DNA]</scope>
    <source>
        <strain evidence="5 7">DSM 11551</strain>
    </source>
</reference>
<reference evidence="6" key="1">
    <citation type="journal article" date="2009" name="Stand. Genomic Sci.">
        <title>Complete genome sequence of Halogeometricum borinquense type strain (PR3).</title>
        <authorList>
            <person name="Malfatti S."/>
            <person name="Tindall B.J."/>
            <person name="Schneider S."/>
            <person name="Fahnrich R."/>
            <person name="Lapidus A."/>
            <person name="Labuttii K."/>
            <person name="Copeland A."/>
            <person name="Glavina Del Rio T."/>
            <person name="Nolan M."/>
            <person name="Chen F."/>
            <person name="Lucas S."/>
            <person name="Tice H."/>
            <person name="Cheng J.F."/>
            <person name="Bruce D."/>
            <person name="Goodwin L."/>
            <person name="Pitluck S."/>
            <person name="Anderson I."/>
            <person name="Pati A."/>
            <person name="Ivanova N."/>
            <person name="Mavromatis K."/>
            <person name="Chen A."/>
            <person name="Palaniappan K."/>
            <person name="D'haeseleer P."/>
            <person name="Goker M."/>
            <person name="Bristow J."/>
            <person name="Eisen J.A."/>
            <person name="Markowitz V."/>
            <person name="Hugenholtz P."/>
            <person name="Kyrpides N.C."/>
            <person name="Klenk H.P."/>
            <person name="Chain P."/>
        </authorList>
    </citation>
    <scope>NUCLEOTIDE SEQUENCE [LARGE SCALE GENOMIC DNA]</scope>
    <source>
        <strain evidence="6">ATCC 700274 / DSM 11551 / JCM 10706 / KCTC 4070 / PR3</strain>
        <plasmid evidence="6">pHBOR05</plasmid>
    </source>
</reference>
<dbReference type="Proteomes" id="UP000011585">
    <property type="component" value="Unassembled WGS sequence"/>
</dbReference>
<dbReference type="InterPro" id="IPR002104">
    <property type="entry name" value="Integrase_catalytic"/>
</dbReference>
<dbReference type="InterPro" id="IPR011010">
    <property type="entry name" value="DNA_brk_join_enz"/>
</dbReference>
<dbReference type="CDD" id="cd00397">
    <property type="entry name" value="DNA_BRE_C"/>
    <property type="match status" value="1"/>
</dbReference>
<dbReference type="eggNOG" id="arCOG06451">
    <property type="taxonomic scope" value="Archaea"/>
</dbReference>
<dbReference type="GO" id="GO:0006310">
    <property type="term" value="P:DNA recombination"/>
    <property type="evidence" value="ECO:0007669"/>
    <property type="project" value="UniProtKB-KW"/>
</dbReference>
<dbReference type="AlphaFoldDB" id="E4NWS8"/>
<keyword evidence="4" id="KW-0614">Plasmid</keyword>
<gene>
    <name evidence="4" type="ordered locus">Hbor_37930</name>
    <name evidence="5" type="ORF">C499_19540</name>
</gene>
<keyword evidence="6" id="KW-1185">Reference proteome</keyword>
<sequence>MGTGHFNKDRITHLERYRPLEPDQIPTWKEAAKDGKPIEELLGLTLLHTGIRRTTMAHMTEAWLNLDDEENPHVKIPPRQECTLGRGKQGSGGDTKNTGQPCYNCREKRPGYWKPKSHHGVRPIPIREEDVEEILRNYFSVHDTVGGREKVNYYVEKISDRADLGREVTPHDLRNTYGTRLARKGFTPHEIMHLMGHSSIGIARFYIKMSGTRLGLAYDEKW</sequence>
<dbReference type="GO" id="GO:0015074">
    <property type="term" value="P:DNA integration"/>
    <property type="evidence" value="ECO:0007669"/>
    <property type="project" value="InterPro"/>
</dbReference>
<reference evidence="4" key="2">
    <citation type="submission" date="2009-08" db="EMBL/GenBank/DDBJ databases">
        <title>The complete plasmid5 of Halogeometricum borinquense DSM 11551.</title>
        <authorList>
            <consortium name="US DOE Joint Genome Institute (JGI-PGF)"/>
            <person name="Lucas S."/>
            <person name="Copeland A."/>
            <person name="Lapidus A."/>
            <person name="Glavina del Rio T."/>
            <person name="Dalin E."/>
            <person name="Tice H."/>
            <person name="Bruce D."/>
            <person name="Goodwin L."/>
            <person name="Pitluck S."/>
            <person name="Kyrpides N."/>
            <person name="Mavromatis K."/>
            <person name="Mikhailova N."/>
            <person name="Anderson I."/>
            <person name="Brettin T."/>
            <person name="Detter J.C."/>
            <person name="Han C."/>
            <person name="Larimer F."/>
            <person name="Land M."/>
            <person name="Hauser L."/>
            <person name="Markowitz V."/>
            <person name="Cheng J.-F."/>
            <person name="Hugenholtz P."/>
            <person name="Woyke T."/>
            <person name="Wu D."/>
            <person name="Tindal B."/>
            <person name="Klenk H.-P."/>
            <person name="Eisen J.A."/>
        </authorList>
    </citation>
    <scope>NUCLEOTIDE SEQUENCE</scope>
    <source>
        <strain evidence="4">PR 3</strain>
        <plasmid evidence="4">pHBOR05</plasmid>
    </source>
</reference>
<dbReference type="PROSITE" id="PS51898">
    <property type="entry name" value="TYR_RECOMBINASE"/>
    <property type="match status" value="1"/>
</dbReference>
<evidence type="ECO:0000256" key="2">
    <source>
        <dbReference type="SAM" id="MobiDB-lite"/>
    </source>
</evidence>
<dbReference type="EMBL" id="CP001695">
    <property type="protein sequence ID" value="ADQ69498.1"/>
    <property type="molecule type" value="Genomic_DNA"/>
</dbReference>
<dbReference type="OrthoDB" id="144892at2157"/>
<dbReference type="GO" id="GO:0003677">
    <property type="term" value="F:DNA binding"/>
    <property type="evidence" value="ECO:0007669"/>
    <property type="project" value="InterPro"/>
</dbReference>
<dbReference type="EMBL" id="AOHT01000054">
    <property type="protein sequence ID" value="ELY23048.1"/>
    <property type="molecule type" value="Genomic_DNA"/>
</dbReference>
<evidence type="ECO:0000313" key="6">
    <source>
        <dbReference type="Proteomes" id="UP000006663"/>
    </source>
</evidence>
<evidence type="ECO:0000313" key="7">
    <source>
        <dbReference type="Proteomes" id="UP000011585"/>
    </source>
</evidence>
<evidence type="ECO:0000313" key="4">
    <source>
        <dbReference type="EMBL" id="ADQ69498.1"/>
    </source>
</evidence>
<feature type="domain" description="Tyr recombinase" evidence="3">
    <location>
        <begin position="15"/>
        <end position="219"/>
    </location>
</feature>
<dbReference type="Proteomes" id="UP000006663">
    <property type="component" value="Plasmid pHBOR05"/>
</dbReference>
<dbReference type="HOGENOM" id="CLU_108334_0_0_2"/>
<protein>
    <submittedName>
        <fullName evidence="4">Site-specific recombinase XerD</fullName>
    </submittedName>
</protein>
<dbReference type="SUPFAM" id="SSF56349">
    <property type="entry name" value="DNA breaking-rejoining enzymes"/>
    <property type="match status" value="1"/>
</dbReference>
<proteinExistence type="predicted"/>
<evidence type="ECO:0000313" key="5">
    <source>
        <dbReference type="EMBL" id="ELY23048.1"/>
    </source>
</evidence>
<dbReference type="Pfam" id="PF00589">
    <property type="entry name" value="Phage_integrase"/>
    <property type="match status" value="1"/>
</dbReference>
<evidence type="ECO:0000256" key="1">
    <source>
        <dbReference type="ARBA" id="ARBA00023172"/>
    </source>
</evidence>
<evidence type="ECO:0000259" key="3">
    <source>
        <dbReference type="PROSITE" id="PS51898"/>
    </source>
</evidence>
<dbReference type="RefSeq" id="WP_006057198.1">
    <property type="nucleotide sequence ID" value="NC_014737.1"/>
</dbReference>
<dbReference type="KEGG" id="hbo:Hbor_37930"/>
<keyword evidence="1" id="KW-0233">DNA recombination</keyword>
<dbReference type="InterPro" id="IPR013762">
    <property type="entry name" value="Integrase-like_cat_sf"/>
</dbReference>
<dbReference type="Gene3D" id="1.10.443.10">
    <property type="entry name" value="Intergrase catalytic core"/>
    <property type="match status" value="1"/>
</dbReference>
<name>E4NWS8_HALBP</name>
<dbReference type="GeneID" id="9989616"/>
<organism evidence="4 6">
    <name type="scientific">Halogeometricum borinquense (strain ATCC 700274 / DSM 11551 / JCM 10706 / KCTC 4070 / PR3)</name>
    <dbReference type="NCBI Taxonomy" id="469382"/>
    <lineage>
        <taxon>Archaea</taxon>
        <taxon>Methanobacteriati</taxon>
        <taxon>Methanobacteriota</taxon>
        <taxon>Stenosarchaea group</taxon>
        <taxon>Halobacteria</taxon>
        <taxon>Halobacteriales</taxon>
        <taxon>Haloferacaceae</taxon>
        <taxon>Halogeometricum</taxon>
    </lineage>
</organism>
<accession>E4NWS8</accession>
<feature type="region of interest" description="Disordered" evidence="2">
    <location>
        <begin position="70"/>
        <end position="99"/>
    </location>
</feature>
<geneLocation type="plasmid" evidence="4 6">
    <name>pHBOR05</name>
</geneLocation>